<gene>
    <name evidence="11" type="ORF">BaRGS_00009458</name>
</gene>
<dbReference type="GO" id="GO:0005634">
    <property type="term" value="C:nucleus"/>
    <property type="evidence" value="ECO:0007669"/>
    <property type="project" value="UniProtKB-SubCell"/>
</dbReference>
<dbReference type="Pfam" id="PF17745">
    <property type="entry name" value="Ydr279_N"/>
    <property type="match status" value="1"/>
</dbReference>
<accession>A0ABD0LJ72</accession>
<dbReference type="InterPro" id="IPR019024">
    <property type="entry name" value="RNase_H2_suB_wHTH"/>
</dbReference>
<keyword evidence="5" id="KW-0539">Nucleus</keyword>
<dbReference type="PANTHER" id="PTHR13383">
    <property type="entry name" value="RIBONUCLEASE H2 SUBUNIT B"/>
    <property type="match status" value="1"/>
</dbReference>
<protein>
    <recommendedName>
        <fullName evidence="4">Ribonuclease H2 subunit B</fullName>
    </recommendedName>
    <alternativeName>
        <fullName evidence="7">Ribonuclease HI subunit B</fullName>
    </alternativeName>
</protein>
<name>A0ABD0LJ72_9CAEN</name>
<dbReference type="Pfam" id="PF09468">
    <property type="entry name" value="RNase_H2-Ydr279"/>
    <property type="match status" value="1"/>
</dbReference>
<evidence type="ECO:0000256" key="1">
    <source>
        <dbReference type="ARBA" id="ARBA00004123"/>
    </source>
</evidence>
<evidence type="ECO:0000313" key="11">
    <source>
        <dbReference type="EMBL" id="KAK7499198.1"/>
    </source>
</evidence>
<comment type="similarity">
    <text evidence="2">Belongs to the RNase H2 subunit B family.</text>
</comment>
<comment type="caution">
    <text evidence="11">The sequence shown here is derived from an EMBL/GenBank/DDBJ whole genome shotgun (WGS) entry which is preliminary data.</text>
</comment>
<comment type="subunit">
    <text evidence="3">The RNase H2 complex is a heterotrimer composed of the catalytic subunit RNASEH2A and the non-catalytic subunits RNASEH2B and RNASEH2C.</text>
</comment>
<evidence type="ECO:0000259" key="9">
    <source>
        <dbReference type="Pfam" id="PF09468"/>
    </source>
</evidence>
<keyword evidence="12" id="KW-1185">Reference proteome</keyword>
<evidence type="ECO:0000256" key="8">
    <source>
        <dbReference type="SAM" id="MobiDB-lite"/>
    </source>
</evidence>
<comment type="function">
    <text evidence="6">Non catalytic subunit of RNase H2, an endonuclease that specifically degrades the RNA of RNA:DNA hybrids. Participates in DNA replication, possibly by mediating the removal of lagging-strand Okazaki fragment RNA primers during DNA replication. Mediates the excision of single ribonucleotides from DNA:RNA duplexes.</text>
</comment>
<evidence type="ECO:0000256" key="4">
    <source>
        <dbReference type="ARBA" id="ARBA00019062"/>
    </source>
</evidence>
<dbReference type="AlphaFoldDB" id="A0ABD0LJ72"/>
<proteinExistence type="inferred from homology"/>
<feature type="domain" description="Ribonuclease H2 subunit B wHTH" evidence="9">
    <location>
        <begin position="104"/>
        <end position="235"/>
    </location>
</feature>
<evidence type="ECO:0000256" key="7">
    <source>
        <dbReference type="ARBA" id="ARBA00033464"/>
    </source>
</evidence>
<dbReference type="PANTHER" id="PTHR13383:SF11">
    <property type="entry name" value="RIBONUCLEASE H2 SUBUNIT B"/>
    <property type="match status" value="1"/>
</dbReference>
<dbReference type="FunFam" id="1.10.20.120:FF:000002">
    <property type="entry name" value="Ribonuclease H2 subunit B"/>
    <property type="match status" value="1"/>
</dbReference>
<feature type="domain" description="Rnh202 triple barrel" evidence="10">
    <location>
        <begin position="42"/>
        <end position="101"/>
    </location>
</feature>
<evidence type="ECO:0000313" key="12">
    <source>
        <dbReference type="Proteomes" id="UP001519460"/>
    </source>
</evidence>
<sequence>MPRLPSRQNSTAKIVTNDPPQKQWIMVAEESILEGDHINEEDNVCFCKLRHPKSENTAMYVISNGGQLVSEVNRFSPDFGSWLIGNSIQKDGGILMTTPVDPVFLVLPYLINASKGGKFMTLDQIVHDGDFPDCVRLLRCSGIDCLDQVTDIKGADDFKAYRYNKDKTLAWLRLKAENVVEALQNKDVRVSESGAHSSDFVRSKKDQTDDQDAYLKYACGMVSDYLPLDIATELRDHLGIKETDASERSAEEPPSKKAKISDSTDITPTEDYSSANGKDLKRQNSKGGKQTAAQKKLSKVDKSGMKSLSSFFSPKAKS</sequence>
<reference evidence="11 12" key="1">
    <citation type="journal article" date="2023" name="Sci. Data">
        <title>Genome assembly of the Korean intertidal mud-creeper Batillaria attramentaria.</title>
        <authorList>
            <person name="Patra A.K."/>
            <person name="Ho P.T."/>
            <person name="Jun S."/>
            <person name="Lee S.J."/>
            <person name="Kim Y."/>
            <person name="Won Y.J."/>
        </authorList>
    </citation>
    <scope>NUCLEOTIDE SEQUENCE [LARGE SCALE GENOMIC DNA]</scope>
    <source>
        <strain evidence="11">Wonlab-2016</strain>
    </source>
</reference>
<evidence type="ECO:0000259" key="10">
    <source>
        <dbReference type="Pfam" id="PF17745"/>
    </source>
</evidence>
<dbReference type="EMBL" id="JACVVK020000045">
    <property type="protein sequence ID" value="KAK7499198.1"/>
    <property type="molecule type" value="Genomic_DNA"/>
</dbReference>
<dbReference type="Gene3D" id="1.10.20.120">
    <property type="match status" value="1"/>
</dbReference>
<organism evidence="11 12">
    <name type="scientific">Batillaria attramentaria</name>
    <dbReference type="NCBI Taxonomy" id="370345"/>
    <lineage>
        <taxon>Eukaryota</taxon>
        <taxon>Metazoa</taxon>
        <taxon>Spiralia</taxon>
        <taxon>Lophotrochozoa</taxon>
        <taxon>Mollusca</taxon>
        <taxon>Gastropoda</taxon>
        <taxon>Caenogastropoda</taxon>
        <taxon>Sorbeoconcha</taxon>
        <taxon>Cerithioidea</taxon>
        <taxon>Batillariidae</taxon>
        <taxon>Batillaria</taxon>
    </lineage>
</organism>
<evidence type="ECO:0000256" key="5">
    <source>
        <dbReference type="ARBA" id="ARBA00023242"/>
    </source>
</evidence>
<feature type="region of interest" description="Disordered" evidence="8">
    <location>
        <begin position="242"/>
        <end position="318"/>
    </location>
</feature>
<evidence type="ECO:0000256" key="6">
    <source>
        <dbReference type="ARBA" id="ARBA00024778"/>
    </source>
</evidence>
<dbReference type="Gene3D" id="2.20.25.530">
    <property type="match status" value="1"/>
</dbReference>
<comment type="subcellular location">
    <subcellularLocation>
        <location evidence="1">Nucleus</location>
    </subcellularLocation>
</comment>
<dbReference type="InterPro" id="IPR040456">
    <property type="entry name" value="RNase_H2_suB"/>
</dbReference>
<dbReference type="InterPro" id="IPR041195">
    <property type="entry name" value="Rnh202_N"/>
</dbReference>
<dbReference type="Proteomes" id="UP001519460">
    <property type="component" value="Unassembled WGS sequence"/>
</dbReference>
<dbReference type="CDD" id="cd09270">
    <property type="entry name" value="RNase_H2-B"/>
    <property type="match status" value="1"/>
</dbReference>
<evidence type="ECO:0000256" key="2">
    <source>
        <dbReference type="ARBA" id="ARBA00009823"/>
    </source>
</evidence>
<feature type="compositionally biased region" description="Polar residues" evidence="8">
    <location>
        <begin position="263"/>
        <end position="276"/>
    </location>
</feature>
<feature type="compositionally biased region" description="Basic and acidic residues" evidence="8">
    <location>
        <begin position="242"/>
        <end position="262"/>
    </location>
</feature>
<evidence type="ECO:0000256" key="3">
    <source>
        <dbReference type="ARBA" id="ARBA00011277"/>
    </source>
</evidence>